<dbReference type="GO" id="GO:0042303">
    <property type="term" value="P:molting cycle"/>
    <property type="evidence" value="ECO:0007669"/>
    <property type="project" value="UniProtKB-ARBA"/>
</dbReference>
<feature type="domain" description="FAD-binding FR-type" evidence="24">
    <location>
        <begin position="1337"/>
        <end position="1442"/>
    </location>
</feature>
<keyword evidence="26" id="KW-1185">Reference proteome</keyword>
<dbReference type="InterPro" id="IPR013121">
    <property type="entry name" value="Fe_red_NAD-bd_6"/>
</dbReference>
<gene>
    <name evidence="25" type="ORF">DPMN_117365</name>
</gene>
<dbReference type="SFLD" id="SFLDG01169">
    <property type="entry name" value="NADPH_oxidase_subgroup_(NOX)"/>
    <property type="match status" value="1"/>
</dbReference>
<feature type="transmembrane region" description="Helical" evidence="21">
    <location>
        <begin position="1294"/>
        <end position="1310"/>
    </location>
</feature>
<reference evidence="25" key="1">
    <citation type="journal article" date="2019" name="bioRxiv">
        <title>The Genome of the Zebra Mussel, Dreissena polymorpha: A Resource for Invasive Species Research.</title>
        <authorList>
            <person name="McCartney M.A."/>
            <person name="Auch B."/>
            <person name="Kono T."/>
            <person name="Mallez S."/>
            <person name="Zhang Y."/>
            <person name="Obille A."/>
            <person name="Becker A."/>
            <person name="Abrahante J.E."/>
            <person name="Garbe J."/>
            <person name="Badalamenti J.P."/>
            <person name="Herman A."/>
            <person name="Mangelson H."/>
            <person name="Liachko I."/>
            <person name="Sullivan S."/>
            <person name="Sone E.D."/>
            <person name="Koren S."/>
            <person name="Silverstein K.A.T."/>
            <person name="Beckman K.B."/>
            <person name="Gohl D.M."/>
        </authorList>
    </citation>
    <scope>NUCLEOTIDE SEQUENCE</scope>
    <source>
        <strain evidence="25">Duluth1</strain>
        <tissue evidence="25">Whole animal</tissue>
    </source>
</reference>
<dbReference type="Pfam" id="PF08022">
    <property type="entry name" value="FAD_binding_8"/>
    <property type="match status" value="1"/>
</dbReference>
<dbReference type="PROSITE" id="PS00018">
    <property type="entry name" value="EF_HAND_1"/>
    <property type="match status" value="1"/>
</dbReference>
<keyword evidence="8" id="KW-0677">Repeat</keyword>
<keyword evidence="22" id="KW-0732">Signal</keyword>
<evidence type="ECO:0000256" key="5">
    <source>
        <dbReference type="ARBA" id="ARBA00022630"/>
    </source>
</evidence>
<evidence type="ECO:0000256" key="14">
    <source>
        <dbReference type="ARBA" id="ARBA00023136"/>
    </source>
</evidence>
<keyword evidence="6 21" id="KW-0812">Transmembrane</keyword>
<dbReference type="Proteomes" id="UP000828390">
    <property type="component" value="Unassembled WGS sequence"/>
</dbReference>
<evidence type="ECO:0000313" key="26">
    <source>
        <dbReference type="Proteomes" id="UP000828390"/>
    </source>
</evidence>
<dbReference type="Gene3D" id="1.10.238.10">
    <property type="entry name" value="EF-hand"/>
    <property type="match status" value="1"/>
</dbReference>
<dbReference type="GO" id="GO:0042742">
    <property type="term" value="P:defense response to bacterium"/>
    <property type="evidence" value="ECO:0007669"/>
    <property type="project" value="UniProtKB-ARBA"/>
</dbReference>
<dbReference type="Gene3D" id="2.40.30.10">
    <property type="entry name" value="Translation factors"/>
    <property type="match status" value="1"/>
</dbReference>
<evidence type="ECO:0000256" key="15">
    <source>
        <dbReference type="ARBA" id="ARBA00023180"/>
    </source>
</evidence>
<dbReference type="SMART" id="SM00054">
    <property type="entry name" value="EFh"/>
    <property type="match status" value="2"/>
</dbReference>
<dbReference type="GO" id="GO:0016174">
    <property type="term" value="F:NAD(P)H oxidase H2O2-forming activity"/>
    <property type="evidence" value="ECO:0007669"/>
    <property type="project" value="UniProtKB-EC"/>
</dbReference>
<feature type="chain" id="PRO_5038474313" description="NAD(P)H oxidase (H2O2-forming)" evidence="22">
    <location>
        <begin position="20"/>
        <end position="1617"/>
    </location>
</feature>
<keyword evidence="19" id="KW-0349">Heme</keyword>
<evidence type="ECO:0000256" key="18">
    <source>
        <dbReference type="ARBA" id="ARBA00048762"/>
    </source>
</evidence>
<dbReference type="GO" id="GO:0016020">
    <property type="term" value="C:membrane"/>
    <property type="evidence" value="ECO:0007669"/>
    <property type="project" value="UniProtKB-SubCell"/>
</dbReference>
<feature type="signal peptide" evidence="22">
    <location>
        <begin position="1"/>
        <end position="19"/>
    </location>
</feature>
<evidence type="ECO:0000256" key="12">
    <source>
        <dbReference type="ARBA" id="ARBA00022989"/>
    </source>
</evidence>
<evidence type="ECO:0000256" key="7">
    <source>
        <dbReference type="ARBA" id="ARBA00022723"/>
    </source>
</evidence>
<dbReference type="PROSITE" id="PS50222">
    <property type="entry name" value="EF_HAND_2"/>
    <property type="match status" value="2"/>
</dbReference>
<evidence type="ECO:0000313" key="25">
    <source>
        <dbReference type="EMBL" id="KAH3843834.1"/>
    </source>
</evidence>
<dbReference type="Gene3D" id="3.40.50.80">
    <property type="entry name" value="Nucleotide-binding domain of ferredoxin-NADP reductase (FNR) module"/>
    <property type="match status" value="1"/>
</dbReference>
<comment type="caution">
    <text evidence="25">The sequence shown here is derived from an EMBL/GenBank/DDBJ whole genome shotgun (WGS) entry which is preliminary data.</text>
</comment>
<dbReference type="GO" id="GO:0042744">
    <property type="term" value="P:hydrogen peroxide catabolic process"/>
    <property type="evidence" value="ECO:0007669"/>
    <property type="project" value="UniProtKB-KW"/>
</dbReference>
<dbReference type="InterPro" id="IPR017938">
    <property type="entry name" value="Riboflavin_synthase-like_b-brl"/>
</dbReference>
<keyword evidence="10" id="KW-0106">Calcium</keyword>
<evidence type="ECO:0000256" key="2">
    <source>
        <dbReference type="ARBA" id="ARBA00005644"/>
    </source>
</evidence>
<reference evidence="25" key="2">
    <citation type="submission" date="2020-11" db="EMBL/GenBank/DDBJ databases">
        <authorList>
            <person name="McCartney M.A."/>
            <person name="Auch B."/>
            <person name="Kono T."/>
            <person name="Mallez S."/>
            <person name="Becker A."/>
            <person name="Gohl D.M."/>
            <person name="Silverstein K.A.T."/>
            <person name="Koren S."/>
            <person name="Bechman K.B."/>
            <person name="Herman A."/>
            <person name="Abrahante J.E."/>
            <person name="Garbe J."/>
        </authorList>
    </citation>
    <scope>NUCLEOTIDE SEQUENCE</scope>
    <source>
        <strain evidence="25">Duluth1</strain>
        <tissue evidence="25">Whole animal</tissue>
    </source>
</reference>
<dbReference type="GO" id="GO:0020037">
    <property type="term" value="F:heme binding"/>
    <property type="evidence" value="ECO:0007669"/>
    <property type="project" value="InterPro"/>
</dbReference>
<dbReference type="GO" id="GO:0005509">
    <property type="term" value="F:calcium ion binding"/>
    <property type="evidence" value="ECO:0007669"/>
    <property type="project" value="InterPro"/>
</dbReference>
<evidence type="ECO:0000259" key="23">
    <source>
        <dbReference type="PROSITE" id="PS50222"/>
    </source>
</evidence>
<feature type="transmembrane region" description="Helical" evidence="21">
    <location>
        <begin position="1251"/>
        <end position="1273"/>
    </location>
</feature>
<proteinExistence type="inferred from homology"/>
<evidence type="ECO:0000256" key="13">
    <source>
        <dbReference type="ARBA" id="ARBA00023002"/>
    </source>
</evidence>
<dbReference type="GO" id="GO:0016175">
    <property type="term" value="F:superoxide-generating NAD(P)H oxidase activity"/>
    <property type="evidence" value="ECO:0007669"/>
    <property type="project" value="UniProtKB-ARBA"/>
</dbReference>
<comment type="similarity">
    <text evidence="2">In the N-terminal section; belongs to the peroxidase family.</text>
</comment>
<dbReference type="InterPro" id="IPR017927">
    <property type="entry name" value="FAD-bd_FR_type"/>
</dbReference>
<feature type="transmembrane region" description="Helical" evidence="21">
    <location>
        <begin position="1154"/>
        <end position="1174"/>
    </location>
</feature>
<comment type="catalytic activity">
    <reaction evidence="18">
        <text>NADPH + O2 + H(+) = H2O2 + NADP(+)</text>
        <dbReference type="Rhea" id="RHEA:11260"/>
        <dbReference type="ChEBI" id="CHEBI:15378"/>
        <dbReference type="ChEBI" id="CHEBI:15379"/>
        <dbReference type="ChEBI" id="CHEBI:16240"/>
        <dbReference type="ChEBI" id="CHEBI:57783"/>
        <dbReference type="ChEBI" id="CHEBI:58349"/>
        <dbReference type="EC" id="1.6.3.1"/>
    </reaction>
</comment>
<dbReference type="GO" id="GO:0006979">
    <property type="term" value="P:response to oxidative stress"/>
    <property type="evidence" value="ECO:0007669"/>
    <property type="project" value="InterPro"/>
</dbReference>
<keyword evidence="19" id="KW-0408">Iron</keyword>
<evidence type="ECO:0000256" key="3">
    <source>
        <dbReference type="ARBA" id="ARBA00012698"/>
    </source>
</evidence>
<evidence type="ECO:0000256" key="22">
    <source>
        <dbReference type="SAM" id="SignalP"/>
    </source>
</evidence>
<feature type="domain" description="EF-hand" evidence="23">
    <location>
        <begin position="903"/>
        <end position="938"/>
    </location>
</feature>
<evidence type="ECO:0000256" key="11">
    <source>
        <dbReference type="ARBA" id="ARBA00022857"/>
    </source>
</evidence>
<evidence type="ECO:0000256" key="8">
    <source>
        <dbReference type="ARBA" id="ARBA00022737"/>
    </source>
</evidence>
<evidence type="ECO:0000256" key="19">
    <source>
        <dbReference type="PIRSR" id="PIRSR619791-2"/>
    </source>
</evidence>
<dbReference type="InterPro" id="IPR037120">
    <property type="entry name" value="Haem_peroxidase_sf_animal"/>
</dbReference>
<evidence type="ECO:0000256" key="9">
    <source>
        <dbReference type="ARBA" id="ARBA00022827"/>
    </source>
</evidence>
<keyword evidence="14 21" id="KW-0472">Membrane</keyword>
<dbReference type="PROSITE" id="PS50292">
    <property type="entry name" value="PEROXIDASE_3"/>
    <property type="match status" value="1"/>
</dbReference>
<dbReference type="CDD" id="cd00051">
    <property type="entry name" value="EFh"/>
    <property type="match status" value="2"/>
</dbReference>
<feature type="transmembrane region" description="Helical" evidence="21">
    <location>
        <begin position="630"/>
        <end position="653"/>
    </location>
</feature>
<evidence type="ECO:0000256" key="21">
    <source>
        <dbReference type="SAM" id="Phobius"/>
    </source>
</evidence>
<name>A0A9D4KQH8_DREPO</name>
<feature type="binding site" description="axial binding residue" evidence="19">
    <location>
        <position position="357"/>
    </location>
    <ligand>
        <name>heme b</name>
        <dbReference type="ChEBI" id="CHEBI:60344"/>
    </ligand>
    <ligandPart>
        <name>Fe</name>
        <dbReference type="ChEBI" id="CHEBI:18248"/>
    </ligandPart>
</feature>
<dbReference type="SUPFAM" id="SSF47473">
    <property type="entry name" value="EF-hand"/>
    <property type="match status" value="1"/>
</dbReference>
<protein>
    <recommendedName>
        <fullName evidence="3">NAD(P)H oxidase (H2O2-forming)</fullName>
        <ecNumber evidence="3">1.6.3.1</ecNumber>
    </recommendedName>
</protein>
<feature type="domain" description="EF-hand" evidence="23">
    <location>
        <begin position="867"/>
        <end position="902"/>
    </location>
</feature>
<evidence type="ECO:0000256" key="16">
    <source>
        <dbReference type="ARBA" id="ARBA00023324"/>
    </source>
</evidence>
<dbReference type="InterPro" id="IPR013112">
    <property type="entry name" value="FAD-bd_8"/>
</dbReference>
<dbReference type="InterPro" id="IPR013130">
    <property type="entry name" value="Fe3_Rdtase_TM_dom"/>
</dbReference>
<keyword evidence="9" id="KW-0274">FAD</keyword>
<evidence type="ECO:0000256" key="10">
    <source>
        <dbReference type="ARBA" id="ARBA00022837"/>
    </source>
</evidence>
<keyword evidence="4" id="KW-0575">Peroxidase</keyword>
<accession>A0A9D4KQH8</accession>
<dbReference type="Pfam" id="PF01794">
    <property type="entry name" value="Ferric_reduct"/>
    <property type="match status" value="1"/>
</dbReference>
<dbReference type="FunFam" id="2.40.30.10:FF:000059">
    <property type="entry name" value="dual oxidase isoform X1"/>
    <property type="match status" value="1"/>
</dbReference>
<evidence type="ECO:0000256" key="4">
    <source>
        <dbReference type="ARBA" id="ARBA00022559"/>
    </source>
</evidence>
<dbReference type="EC" id="1.6.3.1" evidence="3"/>
<evidence type="ECO:0000256" key="17">
    <source>
        <dbReference type="ARBA" id="ARBA00047455"/>
    </source>
</evidence>
<comment type="catalytic activity">
    <reaction evidence="17">
        <text>NADH + O2 + H(+) = H2O2 + NAD(+)</text>
        <dbReference type="Rhea" id="RHEA:11264"/>
        <dbReference type="ChEBI" id="CHEBI:15378"/>
        <dbReference type="ChEBI" id="CHEBI:15379"/>
        <dbReference type="ChEBI" id="CHEBI:16240"/>
        <dbReference type="ChEBI" id="CHEBI:57540"/>
        <dbReference type="ChEBI" id="CHEBI:57945"/>
        <dbReference type="EC" id="1.6.3.1"/>
    </reaction>
</comment>
<dbReference type="PROSITE" id="PS51384">
    <property type="entry name" value="FAD_FR"/>
    <property type="match status" value="1"/>
</dbReference>
<dbReference type="Pfam" id="PF08030">
    <property type="entry name" value="NAD_binding_6"/>
    <property type="match status" value="1"/>
</dbReference>
<feature type="transmembrane region" description="Helical" evidence="21">
    <location>
        <begin position="1195"/>
        <end position="1216"/>
    </location>
</feature>
<dbReference type="Gene3D" id="1.10.640.10">
    <property type="entry name" value="Haem peroxidase domain superfamily, animal type"/>
    <property type="match status" value="1"/>
</dbReference>
<keyword evidence="11" id="KW-0521">NADP</keyword>
<comment type="subcellular location">
    <subcellularLocation>
        <location evidence="1">Membrane</location>
        <topology evidence="1">Multi-pass membrane protein</topology>
    </subcellularLocation>
</comment>
<keyword evidence="5" id="KW-0285">Flavoprotein</keyword>
<keyword evidence="7 19" id="KW-0479">Metal-binding</keyword>
<keyword evidence="12 21" id="KW-1133">Transmembrane helix</keyword>
<dbReference type="InterPro" id="IPR011992">
    <property type="entry name" value="EF-hand-dom_pair"/>
</dbReference>
<feature type="compositionally biased region" description="Low complexity" evidence="20">
    <location>
        <begin position="999"/>
        <end position="1008"/>
    </location>
</feature>
<dbReference type="GO" id="GO:0009886">
    <property type="term" value="P:post-embryonic animal morphogenesis"/>
    <property type="evidence" value="ECO:0007669"/>
    <property type="project" value="UniProtKB-ARBA"/>
</dbReference>
<dbReference type="InterPro" id="IPR039261">
    <property type="entry name" value="FNR_nucleotide-bd"/>
</dbReference>
<dbReference type="InterPro" id="IPR002048">
    <property type="entry name" value="EF_hand_dom"/>
</dbReference>
<evidence type="ECO:0000256" key="1">
    <source>
        <dbReference type="ARBA" id="ARBA00004141"/>
    </source>
</evidence>
<dbReference type="InterPro" id="IPR019791">
    <property type="entry name" value="Haem_peroxidase_animal"/>
</dbReference>
<feature type="transmembrane region" description="Helical" evidence="21">
    <location>
        <begin position="1114"/>
        <end position="1134"/>
    </location>
</feature>
<dbReference type="FunFam" id="3.40.50.80:FF:000020">
    <property type="entry name" value="Dual oxidase 1"/>
    <property type="match status" value="1"/>
</dbReference>
<dbReference type="InterPro" id="IPR018247">
    <property type="entry name" value="EF_Hand_1_Ca_BS"/>
</dbReference>
<dbReference type="SUPFAM" id="SSF63380">
    <property type="entry name" value="Riboflavin synthase domain-like"/>
    <property type="match status" value="1"/>
</dbReference>
<dbReference type="SUPFAM" id="SSF48113">
    <property type="entry name" value="Heme-dependent peroxidases"/>
    <property type="match status" value="1"/>
</dbReference>
<dbReference type="GO" id="GO:0004601">
    <property type="term" value="F:peroxidase activity"/>
    <property type="evidence" value="ECO:0007669"/>
    <property type="project" value="UniProtKB-KW"/>
</dbReference>
<dbReference type="CDD" id="cd06186">
    <property type="entry name" value="NOX_Duox_like_FAD_NADP"/>
    <property type="match status" value="1"/>
</dbReference>
<evidence type="ECO:0000256" key="6">
    <source>
        <dbReference type="ARBA" id="ARBA00022692"/>
    </source>
</evidence>
<dbReference type="SUPFAM" id="SSF52343">
    <property type="entry name" value="Ferredoxin reductase-like, C-terminal NADP-linked domain"/>
    <property type="match status" value="1"/>
</dbReference>
<dbReference type="EMBL" id="JAIWYP010000004">
    <property type="protein sequence ID" value="KAH3843834.1"/>
    <property type="molecule type" value="Genomic_DNA"/>
</dbReference>
<keyword evidence="15" id="KW-0325">Glycoprotein</keyword>
<dbReference type="InterPro" id="IPR010255">
    <property type="entry name" value="Haem_peroxidase_sf"/>
</dbReference>
<sequence length="1617" mass="184426">MRCRVCLLLICAVLVDVHSHEEFEPRPYDGWFNNLENPDWGAAETAMLRQSKVDYSDGVYAPSGGGRPNPLVISRAAHQGPAGRPSSVGRTAMLVYYGQQLVEELMDAQSPGCPIEFFNIRVPEGHPKFDPNKTGNMEMTFRRSRYDHRSGFSPNNPRKILNEITPFLDGQLIYGPAKAWTDAIREFKGGRLAATSPDNIMMSFPLNNTARLPYANPPVVREHKLRPVSRFHAIGNPRGHENPFLLAFGILWHRWHNYQAGQISSRNPNYTDEQIFEIARKRVIALYQKITFYDWLPLWLNISVSPEQFRLDYPYYRSNGSRGFRQVPYQGKYSGYDPDIHPGIKLEFQSAAMRFGHTLVPPGLWRRAADGCSYLPSVDPDTKRQFAALRLCNTFFDARRFVEEDLDSLFRGMATTIAEQEDSIVVSDLTESVFGPLEFSRRDLAALNIQRGRDHGLADYNSVRESYGLPRKQTWASINPLGYNLKEIAAVRALYNKSGDGLDDIDLFTGGMLETTAEGPGELFQRILLDQFLRIRHGDRFWYENRKESGLTDAEIYDIENLQLVDVINAVTFVSSQQTQRNVFLFQSSDNVGCFKQPAQLDPEGSLHGVPMLQPCTDLRTYDYFSGSEVSFTLTFLVLAACVPVTLLIMFLLSRHKRQTMYKTRVPPPTLQRTESANTNEFAALEWVDLENPGRIVTVFLDTIDGKISVFNPQRVLMRFVDLLFVPSHITRKSTKVNASEVEIHVSSDKMENFAALKLPEYDLVLQFSSIVERDRFVTQLTHFLDSRQIQNTKRQLVENYILRNAVTRRVRQERLNKFFKKILRIFEEGDTREENMYVGDGDTLGSELTRIELTQAEFGEAFGLKPSSMFVKHMFMLVDSDKSGRVSFREFLDIFILLSSDDIDNKISLLFKMYDVDSRGVLTNDDVKNMVRSLLDLSENATDDRVSEFTAAVYREAGLRAGTEMTYSDFKKVFQTDHYAQTIRNATLGLNDPDADADQAASPTSPAGPNARMIRRRSTLVRGYSGVPDPPPPKPHEFSSESFASRLKPPSRPPPRNLHLQVASGTRKDATISHANGGRRETDSGEGLSEMSDKVPVRWRKVQSYLATYRLQIFWLTLYCLVTAGIFLERAYYYSTEREDRGLRRVAGHGITMSRGSASVIMFTYSGLLITMCKNMITALRETVLNRVVPFDSFHSMHKIIACISLAFTVIHIIFHGSNLYHICTQASLDLNCYLREYFRASHELASFHYWAYGTTTGITGVIVTILLIVLFTFSLPYARRFLFHAFYNTHRLYYAIYPLVFLHGSVRMVQEPHFFYYVVGPAVIFAVDKLVSLNRRTLELTVVKAELLPSEVTALKVKKPPDFVYKSGQWAQVAVVPLGSAEFHPLTMTSSPHENFLSFHIRAVGPWTTNVRRLFDPSQRTDGGMPKLILDGPFGEGHQNWYKFEVSVLIGGGIGVTPFSSIIKDIVHKSKSGIPMQCKKVYFLWVTRTQKQFEWVTDIIRSVEEADQRKIVTTHIFVTEIKTNFDIRTSMLYICERHFQKICGRSLFTGLEATTHFGRPRFFRFLDSLRNRHPKARRIGVFSCGPGPMTLAVEKAVQQVNKCEYPTYYHSYENF</sequence>
<evidence type="ECO:0000256" key="20">
    <source>
        <dbReference type="SAM" id="MobiDB-lite"/>
    </source>
</evidence>
<dbReference type="PANTHER" id="PTHR11475">
    <property type="entry name" value="OXIDASE/PEROXIDASE"/>
    <property type="match status" value="1"/>
</dbReference>
<keyword evidence="16" id="KW-0376">Hydrogen peroxide</keyword>
<organism evidence="25 26">
    <name type="scientific">Dreissena polymorpha</name>
    <name type="common">Zebra mussel</name>
    <name type="synonym">Mytilus polymorpha</name>
    <dbReference type="NCBI Taxonomy" id="45954"/>
    <lineage>
        <taxon>Eukaryota</taxon>
        <taxon>Metazoa</taxon>
        <taxon>Spiralia</taxon>
        <taxon>Lophotrochozoa</taxon>
        <taxon>Mollusca</taxon>
        <taxon>Bivalvia</taxon>
        <taxon>Autobranchia</taxon>
        <taxon>Heteroconchia</taxon>
        <taxon>Euheterodonta</taxon>
        <taxon>Imparidentia</taxon>
        <taxon>Neoheterodontei</taxon>
        <taxon>Myida</taxon>
        <taxon>Dreissenoidea</taxon>
        <taxon>Dreissenidae</taxon>
        <taxon>Dreissena</taxon>
    </lineage>
</organism>
<evidence type="ECO:0000259" key="24">
    <source>
        <dbReference type="PROSITE" id="PS51384"/>
    </source>
</evidence>
<dbReference type="Pfam" id="PF03098">
    <property type="entry name" value="An_peroxidase"/>
    <property type="match status" value="1"/>
</dbReference>
<keyword evidence="13" id="KW-0560">Oxidoreductase</keyword>
<feature type="region of interest" description="Disordered" evidence="20">
    <location>
        <begin position="991"/>
        <end position="1093"/>
    </location>
</feature>
<dbReference type="PANTHER" id="PTHR11475:SF144">
    <property type="entry name" value="NAD(P)H OXIDASE (H2O2-FORMING)"/>
    <property type="match status" value="1"/>
</dbReference>